<dbReference type="Proteomes" id="UP000515811">
    <property type="component" value="Chromosome"/>
</dbReference>
<feature type="domain" description="Cytochrome c" evidence="7">
    <location>
        <begin position="1344"/>
        <end position="1448"/>
    </location>
</feature>
<dbReference type="InterPro" id="IPR036909">
    <property type="entry name" value="Cyt_c-like_dom_sf"/>
</dbReference>
<evidence type="ECO:0000256" key="2">
    <source>
        <dbReference type="ARBA" id="ARBA00022723"/>
    </source>
</evidence>
<dbReference type="InterPro" id="IPR013211">
    <property type="entry name" value="LVIVD"/>
</dbReference>
<dbReference type="PROSITE" id="PS50093">
    <property type="entry name" value="PKD"/>
    <property type="match status" value="1"/>
</dbReference>
<evidence type="ECO:0000259" key="7">
    <source>
        <dbReference type="PROSITE" id="PS51007"/>
    </source>
</evidence>
<dbReference type="SUPFAM" id="SSF49299">
    <property type="entry name" value="PKD domain"/>
    <property type="match status" value="1"/>
</dbReference>
<dbReference type="SMART" id="SM00089">
    <property type="entry name" value="PKD"/>
    <property type="match status" value="1"/>
</dbReference>
<dbReference type="GO" id="GO:0046872">
    <property type="term" value="F:metal ion binding"/>
    <property type="evidence" value="ECO:0007669"/>
    <property type="project" value="UniProtKB-KW"/>
</dbReference>
<dbReference type="Pfam" id="PF13385">
    <property type="entry name" value="Laminin_G_3"/>
    <property type="match status" value="1"/>
</dbReference>
<dbReference type="GO" id="GO:0009055">
    <property type="term" value="F:electron transfer activity"/>
    <property type="evidence" value="ECO:0007669"/>
    <property type="project" value="InterPro"/>
</dbReference>
<dbReference type="InterPro" id="IPR009056">
    <property type="entry name" value="Cyt_c-like_dom"/>
</dbReference>
<dbReference type="InterPro" id="IPR035992">
    <property type="entry name" value="Ricin_B-like_lectins"/>
</dbReference>
<dbReference type="SUPFAM" id="SSF46626">
    <property type="entry name" value="Cytochrome c"/>
    <property type="match status" value="2"/>
</dbReference>
<keyword evidence="4 5" id="KW-0408">Iron</keyword>
<dbReference type="Gene3D" id="2.80.10.50">
    <property type="match status" value="1"/>
</dbReference>
<dbReference type="Pfam" id="PF00652">
    <property type="entry name" value="Ricin_B_lectin"/>
    <property type="match status" value="1"/>
</dbReference>
<dbReference type="InterPro" id="IPR013783">
    <property type="entry name" value="Ig-like_fold"/>
</dbReference>
<dbReference type="Gene3D" id="1.10.760.10">
    <property type="entry name" value="Cytochrome c-like domain"/>
    <property type="match status" value="1"/>
</dbReference>
<keyword evidence="1 5" id="KW-0349">Heme</keyword>
<feature type="domain" description="Cytochrome c" evidence="7">
    <location>
        <begin position="1203"/>
        <end position="1328"/>
    </location>
</feature>
<dbReference type="InterPro" id="IPR051200">
    <property type="entry name" value="Host-pathogen_enzymatic-act"/>
</dbReference>
<dbReference type="EMBL" id="CP060714">
    <property type="protein sequence ID" value="QNN56561.1"/>
    <property type="molecule type" value="Genomic_DNA"/>
</dbReference>
<dbReference type="SUPFAM" id="SSF50370">
    <property type="entry name" value="Ricin B-like lectins"/>
    <property type="match status" value="1"/>
</dbReference>
<evidence type="ECO:0000313" key="9">
    <source>
        <dbReference type="Proteomes" id="UP000515811"/>
    </source>
</evidence>
<dbReference type="GO" id="GO:0020037">
    <property type="term" value="F:heme binding"/>
    <property type="evidence" value="ECO:0007669"/>
    <property type="project" value="InterPro"/>
</dbReference>
<evidence type="ECO:0000256" key="3">
    <source>
        <dbReference type="ARBA" id="ARBA00022729"/>
    </source>
</evidence>
<keyword evidence="9" id="KW-1185">Reference proteome</keyword>
<organism evidence="8 9">
    <name type="scientific">Diaphorobacter ruginosibacter</name>
    <dbReference type="NCBI Taxonomy" id="1715720"/>
    <lineage>
        <taxon>Bacteria</taxon>
        <taxon>Pseudomonadati</taxon>
        <taxon>Pseudomonadota</taxon>
        <taxon>Betaproteobacteria</taxon>
        <taxon>Burkholderiales</taxon>
        <taxon>Comamonadaceae</taxon>
        <taxon>Diaphorobacter</taxon>
    </lineage>
</organism>
<dbReference type="PANTHER" id="PTHR47197:SF3">
    <property type="entry name" value="DIHYDRO-HEME D1 DEHYDROGENASE"/>
    <property type="match status" value="1"/>
</dbReference>
<dbReference type="InterPro" id="IPR032812">
    <property type="entry name" value="SbsA_Ig"/>
</dbReference>
<dbReference type="InterPro" id="IPR000601">
    <property type="entry name" value="PKD_dom"/>
</dbReference>
<dbReference type="SUPFAM" id="SSF50974">
    <property type="entry name" value="Nitrous oxide reductase, N-terminal domain"/>
    <property type="match status" value="1"/>
</dbReference>
<dbReference type="PROSITE" id="PS50231">
    <property type="entry name" value="RICIN_B_LECTIN"/>
    <property type="match status" value="1"/>
</dbReference>
<dbReference type="RefSeq" id="WP_187596827.1">
    <property type="nucleotide sequence ID" value="NZ_CP060714.1"/>
</dbReference>
<dbReference type="InterPro" id="IPR011045">
    <property type="entry name" value="N2O_reductase_N"/>
</dbReference>
<evidence type="ECO:0000313" key="8">
    <source>
        <dbReference type="EMBL" id="QNN56561.1"/>
    </source>
</evidence>
<dbReference type="InterPro" id="IPR022409">
    <property type="entry name" value="PKD/Chitinase_dom"/>
</dbReference>
<reference evidence="8 9" key="1">
    <citation type="submission" date="2020-08" db="EMBL/GenBank/DDBJ databases">
        <title>Genome sequence of Diaphorobacter ruginosibacter DSM 27467T.</title>
        <authorList>
            <person name="Hyun D.-W."/>
            <person name="Bae J.-W."/>
        </authorList>
    </citation>
    <scope>NUCLEOTIDE SEQUENCE [LARGE SCALE GENOMIC DNA]</scope>
    <source>
        <strain evidence="8 9">DSM 27467</strain>
    </source>
</reference>
<dbReference type="InterPro" id="IPR015943">
    <property type="entry name" value="WD40/YVTN_repeat-like_dom_sf"/>
</dbReference>
<dbReference type="Pfam" id="PF18911">
    <property type="entry name" value="PKD_4"/>
    <property type="match status" value="1"/>
</dbReference>
<sequence length="1583" mass="167222">MLLSVENAATRLLGDCRTYFRTASAALLALALAACSGSSGDSAVAVQSGAQSAPATADASAGGGTPVTPKSLSVQGPGLGNLTYTQNELFKPVAWIRRDDQGTPATYAGRKAFGLNAGIMHNGYFLTLFAPDSGLGPGGFLVYDVSNPRSMQLVKRIYEPEGRTSEFREAHSFGVSTIGGKQYVAIATTKGVEFWDFTDVQNAQQVKKLALPTVNAGDYTNVSWQLWWQAPYLYVASSNDGVYIIDASDPANAVIANRGAGKPNPVPTGELGGFRVGPIFSMGNQLVLTSMDNTSGFASLDISDPLNPKVLDSVASHTFYYATCYDGERLFTSVRGAGAKMTAFNLSNRSRFVAEDNRLVMDEQLYCATQDHYVFQGAQYRIHKVDVGNPQQHVEVGRGGMFPAGSSEESHSDHGQVAPFGNLIFVGNDHGSGSAFMVHDTAPDTTPPVVRQVSPANAAQQQVLTSRIGVALSDSILPESVNASTFIVRPQGGAALAGFYSVQLGIVNFSPAQPLQPNTTYEVVLPAGGIKDYARNGIAAEWKSSFTTGNAVNMDLAHHWSLARTLADPVGMSDGSSSASDAFASIGIDLSQRSAGIELADDSVASVLAGTSTLSFYMKTTQVGTASPWTAPGIFGRDQASGSNDVFWGWLDNTGRINLSVGDVSASNPVTKSAQPVNDGQWRHVVMTRDAASGVQSLHVDGVKVTTTGRTGALGLNNRFRTLGQIQGNPVHFKGGLAEVRVYRRVLSDSDIAQLAAVPVVGDPGIGQGAHTVGGTLAFNSPVLGGSAQYSWNFGDGNRSAFSSQPQANHSYATPGHYTVTLTVRTADGLETYYTYPVTVTHPPTALAPTHTTNITGDASQVYSVNPDSGTVTAMDAQSLAKIWEVNVGREPKTLAVGPDGRIWVTVQADDRLVALNAANGSVSASLPLAYGSGPYGVVFTPDRTTGVLTLESKSMLVSFDPTSGAITGSVALTGDVRGVAVSADSKSAYVTRFRSAMNGGQVHKVQLAGMTLQKTLPLRVDTTTVDDESRSRGVPNYLSQIVISPDGLRASLPSKKDNIVRGRARDGNDLLHDRTVRSILTQLDMQGDAEVFGEQLDFDDRAPARAAVYAPRGDFIFVAQMEGNNVAIVDAYSRALRGEIMVEGMSAPHGLHIDATRQRLFVNNFLSRSVSVLDVANVLSGRSGAATLLQTVQTVGAEPFGAAVLRGKKLFYKASDRRMSRDNYMSCASCHADGADDGMVWDFTQRGEGLRRTISLQGRQGAAHGRFHWTANFDEIQDFENDIRNEFEGTGFLSNADFQATAAPLGTPKAGRSSDLDDLAAYVTSLARLPRSPVRNADGSLSASALAGKQVFATAQCASCHSGATMRDGLRHDVGTIRPTSGSGSGQPLAGVGFDTPTLLGVWSNPVFLHDGQADSVLALLAVGHGNAGNLAQGDRVALADYVRSLDTVAPRVRIRSAHSNLCVNIEGKQTASGAAALQYGCGMDANELFDVNTVDDHVQFEARHSRLCLAETLDPASGKSRVVQLACTAGGATQWKSVGATLVNRSSGRCLDVPDLSLVQVPLITYACNGGNNQNWGITQP</sequence>
<proteinExistence type="predicted"/>
<dbReference type="SUPFAM" id="SSF75011">
    <property type="entry name" value="3-carboxy-cis,cis-mucoante lactonizing enzyme"/>
    <property type="match status" value="1"/>
</dbReference>
<dbReference type="KEGG" id="drg:H9K76_18820"/>
<dbReference type="CDD" id="cd00161">
    <property type="entry name" value="beta-trefoil_Ricin-like"/>
    <property type="match status" value="1"/>
</dbReference>
<protein>
    <submittedName>
        <fullName evidence="8">Ig-like domain-containing protein</fullName>
    </submittedName>
</protein>
<evidence type="ECO:0000259" key="6">
    <source>
        <dbReference type="PROSITE" id="PS50093"/>
    </source>
</evidence>
<dbReference type="Pfam" id="PF08309">
    <property type="entry name" value="LVIVD"/>
    <property type="match status" value="1"/>
</dbReference>
<dbReference type="PROSITE" id="PS51007">
    <property type="entry name" value="CYTC"/>
    <property type="match status" value="2"/>
</dbReference>
<dbReference type="PANTHER" id="PTHR47197">
    <property type="entry name" value="PROTEIN NIRF"/>
    <property type="match status" value="1"/>
</dbReference>
<dbReference type="InterPro" id="IPR013320">
    <property type="entry name" value="ConA-like_dom_sf"/>
</dbReference>
<dbReference type="CDD" id="cd00146">
    <property type="entry name" value="PKD"/>
    <property type="match status" value="1"/>
</dbReference>
<dbReference type="Gene3D" id="2.60.40.10">
    <property type="entry name" value="Immunoglobulins"/>
    <property type="match status" value="1"/>
</dbReference>
<name>A0A7G9RLT6_9BURK</name>
<dbReference type="InterPro" id="IPR035986">
    <property type="entry name" value="PKD_dom_sf"/>
</dbReference>
<dbReference type="Gene3D" id="2.130.10.10">
    <property type="entry name" value="YVTN repeat-like/Quinoprotein amine dehydrogenase"/>
    <property type="match status" value="2"/>
</dbReference>
<accession>A0A7G9RLT6</accession>
<dbReference type="SMART" id="SM00458">
    <property type="entry name" value="RICIN"/>
    <property type="match status" value="1"/>
</dbReference>
<feature type="domain" description="PKD" evidence="6">
    <location>
        <begin position="772"/>
        <end position="847"/>
    </location>
</feature>
<evidence type="ECO:0000256" key="1">
    <source>
        <dbReference type="ARBA" id="ARBA00022617"/>
    </source>
</evidence>
<keyword evidence="2 5" id="KW-0479">Metal-binding</keyword>
<evidence type="ECO:0000256" key="4">
    <source>
        <dbReference type="ARBA" id="ARBA00023004"/>
    </source>
</evidence>
<gene>
    <name evidence="8" type="ORF">H9K76_18820</name>
</gene>
<dbReference type="SUPFAM" id="SSF49899">
    <property type="entry name" value="Concanavalin A-like lectins/glucanases"/>
    <property type="match status" value="1"/>
</dbReference>
<dbReference type="Gene3D" id="2.60.120.200">
    <property type="match status" value="1"/>
</dbReference>
<keyword evidence="3" id="KW-0732">Signal</keyword>
<evidence type="ECO:0000256" key="5">
    <source>
        <dbReference type="PROSITE-ProRule" id="PRU00433"/>
    </source>
</evidence>
<dbReference type="Pfam" id="PF13205">
    <property type="entry name" value="Big_5"/>
    <property type="match status" value="1"/>
</dbReference>
<dbReference type="InterPro" id="IPR000772">
    <property type="entry name" value="Ricin_B_lectin"/>
</dbReference>